<evidence type="ECO:0000256" key="1">
    <source>
        <dbReference type="SAM" id="SignalP"/>
    </source>
</evidence>
<organism evidence="3 4">
    <name type="scientific">Undibacterium baiyunense</name>
    <dbReference type="NCBI Taxonomy" id="2828731"/>
    <lineage>
        <taxon>Bacteria</taxon>
        <taxon>Pseudomonadati</taxon>
        <taxon>Pseudomonadota</taxon>
        <taxon>Betaproteobacteria</taxon>
        <taxon>Burkholderiales</taxon>
        <taxon>Oxalobacteraceae</taxon>
        <taxon>Undibacterium</taxon>
    </lineage>
</organism>
<keyword evidence="1" id="KW-0732">Signal</keyword>
<dbReference type="GO" id="GO:0006508">
    <property type="term" value="P:proteolysis"/>
    <property type="evidence" value="ECO:0007669"/>
    <property type="project" value="InterPro"/>
</dbReference>
<dbReference type="SUPFAM" id="SSF52096">
    <property type="entry name" value="ClpP/crotonase"/>
    <property type="match status" value="1"/>
</dbReference>
<dbReference type="SMART" id="SM00245">
    <property type="entry name" value="TSPc"/>
    <property type="match status" value="1"/>
</dbReference>
<dbReference type="Gene3D" id="3.90.226.10">
    <property type="entry name" value="2-enoyl-CoA Hydratase, Chain A, domain 1"/>
    <property type="match status" value="1"/>
</dbReference>
<dbReference type="PANTHER" id="PTHR11261:SF3">
    <property type="entry name" value="RETINOL-BINDING PROTEIN 3"/>
    <property type="match status" value="1"/>
</dbReference>
<feature type="signal peptide" evidence="1">
    <location>
        <begin position="1"/>
        <end position="21"/>
    </location>
</feature>
<feature type="chain" id="PRO_5037740572" evidence="1">
    <location>
        <begin position="22"/>
        <end position="442"/>
    </location>
</feature>
<accession>A0A941DGB0</accession>
<evidence type="ECO:0000259" key="2">
    <source>
        <dbReference type="SMART" id="SM00245"/>
    </source>
</evidence>
<dbReference type="InterPro" id="IPR029045">
    <property type="entry name" value="ClpP/crotonase-like_dom_sf"/>
</dbReference>
<dbReference type="RefSeq" id="WP_212683709.1">
    <property type="nucleotide sequence ID" value="NZ_JAGSPM010000003.1"/>
</dbReference>
<dbReference type="Pfam" id="PF11918">
    <property type="entry name" value="Peptidase_S41_N"/>
    <property type="match status" value="1"/>
</dbReference>
<evidence type="ECO:0000313" key="3">
    <source>
        <dbReference type="EMBL" id="MBR7746372.1"/>
    </source>
</evidence>
<dbReference type="EMBL" id="JAGSPM010000003">
    <property type="protein sequence ID" value="MBR7746372.1"/>
    <property type="molecule type" value="Genomic_DNA"/>
</dbReference>
<dbReference type="Pfam" id="PF03572">
    <property type="entry name" value="Peptidase_S41"/>
    <property type="match status" value="1"/>
</dbReference>
<dbReference type="Gene3D" id="3.30.750.44">
    <property type="match status" value="1"/>
</dbReference>
<dbReference type="AlphaFoldDB" id="A0A941DGB0"/>
<keyword evidence="4" id="KW-1185">Reference proteome</keyword>
<dbReference type="Proteomes" id="UP000680158">
    <property type="component" value="Unassembled WGS sequence"/>
</dbReference>
<comment type="caution">
    <text evidence="3">The sequence shown here is derived from an EMBL/GenBank/DDBJ whole genome shotgun (WGS) entry which is preliminary data.</text>
</comment>
<protein>
    <submittedName>
        <fullName evidence="3">S41 family peptidase</fullName>
    </submittedName>
</protein>
<dbReference type="InterPro" id="IPR005151">
    <property type="entry name" value="Tail-specific_protease"/>
</dbReference>
<dbReference type="GO" id="GO:0008236">
    <property type="term" value="F:serine-type peptidase activity"/>
    <property type="evidence" value="ECO:0007669"/>
    <property type="project" value="InterPro"/>
</dbReference>
<dbReference type="PANTHER" id="PTHR11261">
    <property type="entry name" value="INTERPHOTORECEPTOR RETINOID-BINDING PROTEIN"/>
    <property type="match status" value="1"/>
</dbReference>
<proteinExistence type="predicted"/>
<feature type="domain" description="Tail specific protease" evidence="2">
    <location>
        <begin position="101"/>
        <end position="317"/>
    </location>
</feature>
<name>A0A941DGB0_9BURK</name>
<gene>
    <name evidence="3" type="ORF">KDM92_07255</name>
</gene>
<sequence>MKILIRILLLLSVFNNLESHAQKKYPEFTANEKYAVLQSLKTNLLENYIFPDKAHKAVDFLDARQRSGSYEKISDPNKYAEALTNDIMSVIKDKHFNLFFDPERTEDESRAKLSKEDEKYLEQKELDKARQDNFGFKELRILDGNIGYLNLTGFYDLKNAAQTLNSTMRFFEGTSAIIIDLRYNRGGASDLAQYLTSFFFNDEATLLFDFYTRQGNKTDHKQYLTFPYVEGRRRPELPVYILTSQFSFSASEGFSYSMQSTKRATVIGETTGGGANMWTGKIIDKRFYAHIPNARPVDPRTQTNWEGVGVAPDLKVAATQALPIAHALALEKLMLTDSANSSSYKWHLATAKSNLKPIQITEEHLKKFVGNYEGKSIIFEDGQLYLRWKGTNCKLIPMSENLFRVDEFDYFRIEFIHGTNDQVNLKIINDNGSEFVSMRVTN</sequence>
<dbReference type="CDD" id="cd07563">
    <property type="entry name" value="Peptidase_S41_IRBP"/>
    <property type="match status" value="1"/>
</dbReference>
<reference evidence="3 4" key="1">
    <citation type="submission" date="2021-04" db="EMBL/GenBank/DDBJ databases">
        <title>novel species isolated from subtropical streams in China.</title>
        <authorList>
            <person name="Lu H."/>
        </authorList>
    </citation>
    <scope>NUCLEOTIDE SEQUENCE [LARGE SCALE GENOMIC DNA]</scope>
    <source>
        <strain evidence="3 4">BYS107W</strain>
    </source>
</reference>
<evidence type="ECO:0000313" key="4">
    <source>
        <dbReference type="Proteomes" id="UP000680158"/>
    </source>
</evidence>